<feature type="compositionally biased region" description="Basic and acidic residues" evidence="2">
    <location>
        <begin position="818"/>
        <end position="833"/>
    </location>
</feature>
<dbReference type="GO" id="GO:0080120">
    <property type="term" value="P:CAAX-box protein maturation"/>
    <property type="evidence" value="ECO:0007669"/>
    <property type="project" value="UniProtKB-ARBA"/>
</dbReference>
<feature type="domain" description="DUF7750" evidence="5">
    <location>
        <begin position="613"/>
        <end position="677"/>
    </location>
</feature>
<reference evidence="6 7" key="1">
    <citation type="submission" date="2020-10" db="EMBL/GenBank/DDBJ databases">
        <title>The Coptis chinensis genome and diversification of protoberbering-type alkaloids.</title>
        <authorList>
            <person name="Wang B."/>
            <person name="Shu S."/>
            <person name="Song C."/>
            <person name="Liu Y."/>
        </authorList>
    </citation>
    <scope>NUCLEOTIDE SEQUENCE [LARGE SCALE GENOMIC DNA]</scope>
    <source>
        <strain evidence="6">HL-2020</strain>
        <tissue evidence="6">Leaf</tissue>
    </source>
</reference>
<dbReference type="EMBL" id="JADFTS010000003">
    <property type="protein sequence ID" value="KAF9616109.1"/>
    <property type="molecule type" value="Genomic_DNA"/>
</dbReference>
<evidence type="ECO:0000313" key="7">
    <source>
        <dbReference type="Proteomes" id="UP000631114"/>
    </source>
</evidence>
<keyword evidence="3" id="KW-0472">Membrane</keyword>
<dbReference type="SUPFAM" id="SSF53474">
    <property type="entry name" value="alpha/beta-Hydrolases"/>
    <property type="match status" value="1"/>
</dbReference>
<feature type="transmembrane region" description="Helical" evidence="3">
    <location>
        <begin position="1475"/>
        <end position="1500"/>
    </location>
</feature>
<proteinExistence type="inferred from homology"/>
<evidence type="ECO:0000313" key="6">
    <source>
        <dbReference type="EMBL" id="KAF9616109.1"/>
    </source>
</evidence>
<dbReference type="Gene3D" id="3.40.50.1820">
    <property type="entry name" value="alpha/beta hydrolase"/>
    <property type="match status" value="1"/>
</dbReference>
<feature type="compositionally biased region" description="Basic and acidic residues" evidence="2">
    <location>
        <begin position="907"/>
        <end position="918"/>
    </location>
</feature>
<dbReference type="Proteomes" id="UP000631114">
    <property type="component" value="Unassembled WGS sequence"/>
</dbReference>
<evidence type="ECO:0000259" key="5">
    <source>
        <dbReference type="Pfam" id="PF24930"/>
    </source>
</evidence>
<feature type="region of interest" description="Disordered" evidence="2">
    <location>
        <begin position="551"/>
        <end position="570"/>
    </location>
</feature>
<evidence type="ECO:0008006" key="8">
    <source>
        <dbReference type="Google" id="ProtNLM"/>
    </source>
</evidence>
<keyword evidence="3" id="KW-0812">Transmembrane</keyword>
<feature type="compositionally biased region" description="Basic and acidic residues" evidence="2">
    <location>
        <begin position="973"/>
        <end position="982"/>
    </location>
</feature>
<keyword evidence="3" id="KW-1133">Transmembrane helix</keyword>
<feature type="region of interest" description="Disordered" evidence="2">
    <location>
        <begin position="957"/>
        <end position="1008"/>
    </location>
</feature>
<comment type="similarity">
    <text evidence="1">Belongs to the AB hydrolase superfamily. AB hydrolase 4 family.</text>
</comment>
<dbReference type="InterPro" id="IPR050960">
    <property type="entry name" value="AB_hydrolase_4_sf"/>
</dbReference>
<evidence type="ECO:0000256" key="3">
    <source>
        <dbReference type="SAM" id="Phobius"/>
    </source>
</evidence>
<dbReference type="GO" id="GO:0047372">
    <property type="term" value="F:monoacylglycerol lipase activity"/>
    <property type="evidence" value="ECO:0007669"/>
    <property type="project" value="TreeGrafter"/>
</dbReference>
<dbReference type="PANTHER" id="PTHR10794:SF92">
    <property type="entry name" value="EMBRYOGENESIS-ASSOCIATED PROTEIN EMB8"/>
    <property type="match status" value="1"/>
</dbReference>
<feature type="region of interest" description="Disordered" evidence="2">
    <location>
        <begin position="900"/>
        <end position="943"/>
    </location>
</feature>
<organism evidence="6 7">
    <name type="scientific">Coptis chinensis</name>
    <dbReference type="NCBI Taxonomy" id="261450"/>
    <lineage>
        <taxon>Eukaryota</taxon>
        <taxon>Viridiplantae</taxon>
        <taxon>Streptophyta</taxon>
        <taxon>Embryophyta</taxon>
        <taxon>Tracheophyta</taxon>
        <taxon>Spermatophyta</taxon>
        <taxon>Magnoliopsida</taxon>
        <taxon>Ranunculales</taxon>
        <taxon>Ranunculaceae</taxon>
        <taxon>Coptidoideae</taxon>
        <taxon>Coptis</taxon>
    </lineage>
</organism>
<evidence type="ECO:0000259" key="4">
    <source>
        <dbReference type="Pfam" id="PF02517"/>
    </source>
</evidence>
<gene>
    <name evidence="6" type="ORF">IFM89_028575</name>
</gene>
<feature type="region of interest" description="Disordered" evidence="2">
    <location>
        <begin position="715"/>
        <end position="867"/>
    </location>
</feature>
<dbReference type="InterPro" id="IPR056652">
    <property type="entry name" value="DUF7750"/>
</dbReference>
<evidence type="ECO:0000256" key="2">
    <source>
        <dbReference type="SAM" id="MobiDB-lite"/>
    </source>
</evidence>
<feature type="region of interest" description="Disordered" evidence="2">
    <location>
        <begin position="525"/>
        <end position="544"/>
    </location>
</feature>
<feature type="region of interest" description="Disordered" evidence="2">
    <location>
        <begin position="576"/>
        <end position="595"/>
    </location>
</feature>
<feature type="compositionally biased region" description="Basic and acidic residues" evidence="2">
    <location>
        <begin position="934"/>
        <end position="943"/>
    </location>
</feature>
<dbReference type="InterPro" id="IPR003675">
    <property type="entry name" value="Rce1/LyrA-like_dom"/>
</dbReference>
<dbReference type="GO" id="GO:0034338">
    <property type="term" value="F:short-chain carboxylesterase activity"/>
    <property type="evidence" value="ECO:0007669"/>
    <property type="project" value="TreeGrafter"/>
</dbReference>
<protein>
    <recommendedName>
        <fullName evidence="8">Embryogenesis-associated protein EMB8</fullName>
    </recommendedName>
</protein>
<feature type="domain" description="CAAX prenyl protease 2/Lysostaphin resistance protein A-like" evidence="4">
    <location>
        <begin position="1615"/>
        <end position="1694"/>
    </location>
</feature>
<feature type="transmembrane region" description="Helical" evidence="3">
    <location>
        <begin position="1512"/>
        <end position="1533"/>
    </location>
</feature>
<comment type="caution">
    <text evidence="6">The sequence shown here is derived from an EMBL/GenBank/DDBJ whole genome shotgun (WGS) entry which is preliminary data.</text>
</comment>
<dbReference type="GO" id="GO:0004175">
    <property type="term" value="F:endopeptidase activity"/>
    <property type="evidence" value="ECO:0007669"/>
    <property type="project" value="UniProtKB-ARBA"/>
</dbReference>
<feature type="transmembrane region" description="Helical" evidence="3">
    <location>
        <begin position="1608"/>
        <end position="1630"/>
    </location>
</feature>
<dbReference type="PANTHER" id="PTHR10794">
    <property type="entry name" value="ABHYDROLASE DOMAIN-CONTAINING PROTEIN"/>
    <property type="match status" value="1"/>
</dbReference>
<feature type="compositionally biased region" description="Polar residues" evidence="2">
    <location>
        <begin position="769"/>
        <end position="786"/>
    </location>
</feature>
<feature type="region of interest" description="Disordered" evidence="2">
    <location>
        <begin position="491"/>
        <end position="519"/>
    </location>
</feature>
<dbReference type="InterPro" id="IPR029058">
    <property type="entry name" value="AB_hydrolase_fold"/>
</dbReference>
<name>A0A835IFC0_9MAGN</name>
<keyword evidence="7" id="KW-1185">Reference proteome</keyword>
<feature type="region of interest" description="Disordered" evidence="2">
    <location>
        <begin position="1297"/>
        <end position="1318"/>
    </location>
</feature>
<sequence>MLSTPNYTNVHLQSPLYTSRTHDFRIRKQRRLIFISCQFGPFENISFPSLNSLQLIIPPLSLASGVTLYLSSRNKPKRNPDIYDLGEWILFTSPTPFNRFVFLRCPSIKFKGSELLEDLNEKLVKEDRHFISGRIQGKDGKVESFEEKLVYQRICLGTSDGGVISLDWPRNLDLREEHGMDTTVVLVPGTAEGSMDKNLRLFVCELLKRGCFPIVMNPRGCAGSPLTTPRLFTAADSNDICTAIQFINKARPWNTLMAVGWGNGANMVTKYLAEVEERTPLTAATCIDNPFDLEEATRSFPYHVAVDQKLTSGLIDILRSSKELFQGRAKGFNVEKALSATSLRDFEREISMVAYGFKTIEEFYSKSSTRELVGNVKIPVLFIQACIFDSSISVMDYPSVPGLPALRCPYGDMYAEWLSAVELGLLKGRHPLLKDVDVAINPSVNVSLVESRALTTNSRVDKLLNLTEMDALNGYPVDSAKDMVNRNEITNINLGSQRNSSVDSKSQGGKSELMEQNSSVGAALVEESGENSGDSERSQVHNSSVDAALVEESGENSGDSERSQVQNSSVDAALVEESGENSGDSERRQVQNSSVDAALVKESGENSGDSERSQVLQSAHVVMNMLDVSMPGTLDEEQKKKVLHAMERGETLMKALQGALPEDVRGKLTTSVSEIVKTQGTNLNLDRIMNMTLVPNVSSEVKSKIQDTVKELSSATGGFDHVPSLEPIKLGDEMSGSAQSVEEKPPVDLESDTQPSDLVIGEEERLDNDMTQTSKNEANGTQMNEETNIDVSDDDKKSRSTTETEESLPPATSSPDPRLIDEESNHSQKDGSENVHPVVDQNEQGHTKSEEPTPSIPPASNPPSFNVTQALDALTGMDDSTQMAVNSVFGVLENMIAKMEEESGQEIDEKQDKSKDGEPSSAYKESHIGSQSEDLTRSKENFKGDSRLESDLLQYSNLGDEDSDNVVGVHRNAHNDGDEKQLTKSSSTSSEKNTGSIHGSGLTGHIDKETYRRINEVTDSKLSVEQSGLDGHISKLPLHVTVNPYGDSMYNEHLRRYLLTKIPNTKSLDLDSTTDLLLDYFPEEGQWKLLDQTGSNGYSNRNVGNNRNINGSRRIIRSPPRVSDTNEIIETSYVVLDTEKEQQPIEEYKTAEEEPMVQSVKNIILDSLKVEVGRRLGLPDMKKIESNLALDLEHVAEVVSLAVGDSKELTWFSENRPASGEVVPLHGEYIDIAQTITSAVNDTTYLRKVLPVGVVVGSSLSALRKYIIVATQNDYGYGRDTIGDHAKNVAEKFNGQVSETGNDNKLVSREQQHSSTESSVKAMEKLEAEDNENVMAGAVTAALGASAFFLHQQSKDPYNRDEVADVSSRPLNENRNHLEEHESILDANNESQSVSSLAEKAMSVAAPVVPTKSDGGVDQDRLVAILSDLGQKGGMLRMIGKLALLWGVVGQYMFRNRVTYDFGIPGSLETHILETIILLGFVCMVLVLWSPVVIPLFPTLVQGWATHNSTGIAEYACIIGLYTAVTILIIIWGKRIRGYEDSLEQYGLNLTSAGKLLDFLKGLVGGVMLVLAIHSINALLGCSNFSWSLGLSSSSLVSMASLKACGRFLVLAGRGIVTATIVVIVEEILFRSWLPQEIAVDFGYNWAVIISGFAFSICQRSLRSIPGLWLLSIALCGLRQRGEGSLSIPIGMRAGILSSSFVLQTSGFLIYHSNYPLWLAGANPLQPFDGAVVEHQFSIVQSNLLYQNEQMRGSFTPRQRKHSFRLAQFLVPFFESITEQVIPEDLLTMHSEIEGSNDMSSESDPFLAPTYESEDITDDIEVNAQGEPINVVSGPVNAPSEADLNESHTVSDAVNVRLLDENMPLTTTLPSSCGENVEGGNATGSPQGFGNKALRSLRLNQWSPKSSGDKQFQSHALVWVRFPGHSLKYWEVKNLLPMERAYGRPTHVDGTTAKSFNGVLCNYLDG</sequence>
<feature type="compositionally biased region" description="Low complexity" evidence="2">
    <location>
        <begin position="983"/>
        <end position="996"/>
    </location>
</feature>
<evidence type="ECO:0000256" key="1">
    <source>
        <dbReference type="ARBA" id="ARBA00010884"/>
    </source>
</evidence>
<dbReference type="Pfam" id="PF02517">
    <property type="entry name" value="Rce1-like"/>
    <property type="match status" value="1"/>
</dbReference>
<feature type="transmembrane region" description="Helical" evidence="3">
    <location>
        <begin position="1563"/>
        <end position="1587"/>
    </location>
</feature>
<accession>A0A835IFC0</accession>
<dbReference type="OrthoDB" id="5954035at2759"/>
<dbReference type="Pfam" id="PF24930">
    <property type="entry name" value="DUF7750"/>
    <property type="match status" value="1"/>
</dbReference>